<sequence length="174" mass="20174">EFTMKTAWIFCIIFFILNHGLDFVGSSILDSNELSVYLSEILRDRLGVNAMQNHLDMDVKFLKRIVNFEADLNKLSASLDAKFNSYINAARKLEDVIERNYGNFTKSPTQQECCHSRPRERDERFKAKVDLGNWCIRISETAPRQDQRVYFHSELTEVMKENMKNGSTLAPNKA</sequence>
<feature type="transmembrane region" description="Helical" evidence="1">
    <location>
        <begin position="7"/>
        <end position="29"/>
    </location>
</feature>
<dbReference type="EMBL" id="CAIIXF020000002">
    <property type="protein sequence ID" value="CAH1777707.1"/>
    <property type="molecule type" value="Genomic_DNA"/>
</dbReference>
<keyword evidence="1" id="KW-0812">Transmembrane</keyword>
<reference evidence="2" key="1">
    <citation type="submission" date="2022-03" db="EMBL/GenBank/DDBJ databases">
        <authorList>
            <person name="Martin C."/>
        </authorList>
    </citation>
    <scope>NUCLEOTIDE SEQUENCE</scope>
</reference>
<keyword evidence="1" id="KW-1133">Transmembrane helix</keyword>
<name>A0A8S4NBY9_OWEFU</name>
<keyword evidence="3" id="KW-1185">Reference proteome</keyword>
<feature type="non-terminal residue" evidence="2">
    <location>
        <position position="174"/>
    </location>
</feature>
<dbReference type="OrthoDB" id="6365798at2759"/>
<evidence type="ECO:0000313" key="2">
    <source>
        <dbReference type="EMBL" id="CAH1777707.1"/>
    </source>
</evidence>
<accession>A0A8S4NBY9</accession>
<evidence type="ECO:0000313" key="3">
    <source>
        <dbReference type="Proteomes" id="UP000749559"/>
    </source>
</evidence>
<evidence type="ECO:0000256" key="1">
    <source>
        <dbReference type="SAM" id="Phobius"/>
    </source>
</evidence>
<dbReference type="AlphaFoldDB" id="A0A8S4NBY9"/>
<organism evidence="2 3">
    <name type="scientific">Owenia fusiformis</name>
    <name type="common">Polychaete worm</name>
    <dbReference type="NCBI Taxonomy" id="6347"/>
    <lineage>
        <taxon>Eukaryota</taxon>
        <taxon>Metazoa</taxon>
        <taxon>Spiralia</taxon>
        <taxon>Lophotrochozoa</taxon>
        <taxon>Annelida</taxon>
        <taxon>Polychaeta</taxon>
        <taxon>Sedentaria</taxon>
        <taxon>Canalipalpata</taxon>
        <taxon>Sabellida</taxon>
        <taxon>Oweniida</taxon>
        <taxon>Oweniidae</taxon>
        <taxon>Owenia</taxon>
    </lineage>
</organism>
<protein>
    <submittedName>
        <fullName evidence="2">Uncharacterized protein</fullName>
    </submittedName>
</protein>
<gene>
    <name evidence="2" type="ORF">OFUS_LOCUS4711</name>
</gene>
<dbReference type="Proteomes" id="UP000749559">
    <property type="component" value="Unassembled WGS sequence"/>
</dbReference>
<proteinExistence type="predicted"/>
<keyword evidence="1" id="KW-0472">Membrane</keyword>
<comment type="caution">
    <text evidence="2">The sequence shown here is derived from an EMBL/GenBank/DDBJ whole genome shotgun (WGS) entry which is preliminary data.</text>
</comment>